<evidence type="ECO:0000256" key="1">
    <source>
        <dbReference type="SAM" id="Phobius"/>
    </source>
</evidence>
<gene>
    <name evidence="2" type="ORF">SY89_00153</name>
</gene>
<reference evidence="3" key="1">
    <citation type="submission" date="2013-11" db="EMBL/GenBank/DDBJ databases">
        <authorList>
            <person name="Hoang H.T."/>
            <person name="Killian M.L."/>
            <person name="Madson D.M."/>
            <person name="Arruda P.H.E."/>
            <person name="Sun D."/>
            <person name="Schwartz K.J."/>
            <person name="Yoon K."/>
        </authorList>
    </citation>
    <scope>NUCLEOTIDE SEQUENCE [LARGE SCALE GENOMIC DNA]</scope>
    <source>
        <strain evidence="3">CDK2</strain>
    </source>
</reference>
<protein>
    <submittedName>
        <fullName evidence="2">Putative membrane protein</fullName>
    </submittedName>
</protein>
<keyword evidence="1" id="KW-1133">Transmembrane helix</keyword>
<feature type="transmembrane region" description="Helical" evidence="1">
    <location>
        <begin position="51"/>
        <end position="68"/>
    </location>
</feature>
<feature type="transmembrane region" description="Helical" evidence="1">
    <location>
        <begin position="284"/>
        <end position="303"/>
    </location>
</feature>
<comment type="caution">
    <text evidence="2">The sequence shown here is derived from an EMBL/GenBank/DDBJ whole genome shotgun (WGS) entry which is preliminary data.</text>
</comment>
<sequence length="310" mass="34683">MRVVMAHLLAPFYVVLGHSSVAGRIGIAFVSLFVGYLVFELARHVADYRTSVLAASIVLFWPTIVYRSVVIQREIVLVVVMLTFLWAAVQWLDSVTLRTVTIALLATAATFALRKENLVLIVAMVGFVSLGKSRDKPYYLAGLTLFSVPFLAFFALNFETFTGHGSTLSPAALESFAYGRAHGDAVYLMGLHYDTWLDVILYAPMKVLYFLYTPFPWHIQSITELFVGMSALALLAATFFVRRGIAILHDKPYYLGLLLSYFLTGVVTYSIIEMNYGAAVRRRIQFIPILLLLAVVGLSNVEFDVRWPTQ</sequence>
<keyword evidence="1" id="KW-0812">Transmembrane</keyword>
<evidence type="ECO:0000313" key="2">
    <source>
        <dbReference type="EMBL" id="KPN29440.1"/>
    </source>
</evidence>
<evidence type="ECO:0000313" key="3">
    <source>
        <dbReference type="Proteomes" id="UP000050535"/>
    </source>
</evidence>
<keyword evidence="3" id="KW-1185">Reference proteome</keyword>
<dbReference type="AlphaFoldDB" id="A0A0P7G857"/>
<feature type="transmembrane region" description="Helical" evidence="1">
    <location>
        <begin position="217"/>
        <end position="241"/>
    </location>
</feature>
<feature type="transmembrane region" description="Helical" evidence="1">
    <location>
        <begin position="138"/>
        <end position="158"/>
    </location>
</feature>
<feature type="transmembrane region" description="Helical" evidence="1">
    <location>
        <begin position="253"/>
        <end position="272"/>
    </location>
</feature>
<dbReference type="EMBL" id="LGUC01000001">
    <property type="protein sequence ID" value="KPN29440.1"/>
    <property type="molecule type" value="Genomic_DNA"/>
</dbReference>
<dbReference type="Proteomes" id="UP000050535">
    <property type="component" value="Unassembled WGS sequence"/>
</dbReference>
<proteinExistence type="predicted"/>
<feature type="transmembrane region" description="Helical" evidence="1">
    <location>
        <begin position="75"/>
        <end position="92"/>
    </location>
</feature>
<feature type="transmembrane region" description="Helical" evidence="1">
    <location>
        <begin position="12"/>
        <end position="39"/>
    </location>
</feature>
<organism evidence="2 3">
    <name type="scientific">Halolamina pelagica</name>
    <dbReference type="NCBI Taxonomy" id="699431"/>
    <lineage>
        <taxon>Archaea</taxon>
        <taxon>Methanobacteriati</taxon>
        <taxon>Methanobacteriota</taxon>
        <taxon>Stenosarchaea group</taxon>
        <taxon>Halobacteria</taxon>
        <taxon>Halobacteriales</taxon>
        <taxon>Haloferacaceae</taxon>
    </lineage>
</organism>
<keyword evidence="1" id="KW-0472">Membrane</keyword>
<name>A0A0P7G857_9EURY</name>
<dbReference type="STRING" id="699431.SY89_00153"/>
<accession>A0A0P7G857</accession>